<dbReference type="PANTHER" id="PTHR11274">
    <property type="entry name" value="RAD25/XP-B DNA REPAIR HELICASE"/>
    <property type="match status" value="1"/>
</dbReference>
<dbReference type="InterPro" id="IPR014001">
    <property type="entry name" value="Helicase_ATP-bd"/>
</dbReference>
<dbReference type="Gene3D" id="3.40.50.300">
    <property type="entry name" value="P-loop containing nucleotide triphosphate hydrolases"/>
    <property type="match status" value="2"/>
</dbReference>
<keyword evidence="1" id="KW-0547">Nucleotide-binding</keyword>
<keyword evidence="2" id="KW-0378">Hydrolase</keyword>
<feature type="domain" description="Helicase ATP-binding" evidence="5">
    <location>
        <begin position="268"/>
        <end position="437"/>
    </location>
</feature>
<protein>
    <submittedName>
        <fullName evidence="7">DEAD/DEAH box helicase family protein</fullName>
    </submittedName>
</protein>
<dbReference type="SMART" id="SM00487">
    <property type="entry name" value="DEXDc"/>
    <property type="match status" value="1"/>
</dbReference>
<organism evidence="7 8">
    <name type="scientific">Methanococcoides seepicolus</name>
    <dbReference type="NCBI Taxonomy" id="2828780"/>
    <lineage>
        <taxon>Archaea</taxon>
        <taxon>Methanobacteriati</taxon>
        <taxon>Methanobacteriota</taxon>
        <taxon>Stenosarchaea group</taxon>
        <taxon>Methanomicrobia</taxon>
        <taxon>Methanosarcinales</taxon>
        <taxon>Methanosarcinaceae</taxon>
        <taxon>Methanococcoides</taxon>
    </lineage>
</organism>
<evidence type="ECO:0000256" key="2">
    <source>
        <dbReference type="ARBA" id="ARBA00022801"/>
    </source>
</evidence>
<dbReference type="InterPro" id="IPR027417">
    <property type="entry name" value="P-loop_NTPase"/>
</dbReference>
<sequence length="690" mass="78799">MGLKNIHLKGFYDSDADNLLLDFYIPVLEESIFYKRIAGYFSSNSLAISAKGISKFIDNGGKMHLIANVVLSENDQNTIKKAIHEKEMQILDEFETMDDALKRGHLGLLAWMIKNEILEIKIAAVKNGLEHKKKGIFKDIEGNEISFTGSDNETIGGWLHNHEDFHVFCSWLEGDKERHLDPDIKNFEELWNDQLNSVQVFEISDAFKKGLIQNAPANEEDFKTLSNEVTKMLVEKSKVGYLKHNVAEKPSKNNLDDFLRDYQIEAIGKWAENGNQGIFKMATGTGKTFTAFGAINHYLKEVGSGLIIIVAPTQLLVTQWSNQLKGLGYLNVVEVMKNSSVWKQDMNGSLLKIELGKANEAIAVATYDSFSSTTFVNLINKYKLNTFLICDEMHNSWAPKYKKGLLPSYQSRLGLSATPERYMDEMGTKEMQEYFGGIVYEFTIAQAIPEFLVEYEYHAETVELTDEEREEYHDLTHSIAKRIASNKGDIDDITLSIILKRSKLVSNSKSKWEAFNNILDSISSVKRTLIYCSNKQLPHILKILHSRKISACKITYKESPKERKRIIEDFISDKYDAIVAMKILDEGIDLPKIEQAIIMSSSGNPIEYVQRRGRILRKCDGKDFASIYDILIFPWKDIPENISKSELSIIRKEMKRVEEFVSTSTNPLEVMNDIIDYKYLLYDGDPYEEV</sequence>
<dbReference type="SMART" id="SM00490">
    <property type="entry name" value="HELICc"/>
    <property type="match status" value="1"/>
</dbReference>
<dbReference type="PROSITE" id="PS51194">
    <property type="entry name" value="HELICASE_CTER"/>
    <property type="match status" value="1"/>
</dbReference>
<dbReference type="InterPro" id="IPR050615">
    <property type="entry name" value="ATP-dep_DNA_Helicase"/>
</dbReference>
<dbReference type="Pfam" id="PF00271">
    <property type="entry name" value="Helicase_C"/>
    <property type="match status" value="1"/>
</dbReference>
<evidence type="ECO:0000259" key="6">
    <source>
        <dbReference type="PROSITE" id="PS51194"/>
    </source>
</evidence>
<evidence type="ECO:0000313" key="7">
    <source>
        <dbReference type="EMBL" id="MCM1986817.1"/>
    </source>
</evidence>
<reference evidence="7" key="2">
    <citation type="submission" date="2021-04" db="EMBL/GenBank/DDBJ databases">
        <authorList>
            <person name="Dong X."/>
        </authorList>
    </citation>
    <scope>NUCLEOTIDE SEQUENCE</scope>
    <source>
        <strain evidence="7">LLY</strain>
    </source>
</reference>
<dbReference type="SUPFAM" id="SSF52540">
    <property type="entry name" value="P-loop containing nucleoside triphosphate hydrolases"/>
    <property type="match status" value="1"/>
</dbReference>
<dbReference type="GO" id="GO:0140097">
    <property type="term" value="F:catalytic activity, acting on DNA"/>
    <property type="evidence" value="ECO:0007669"/>
    <property type="project" value="UniProtKB-ARBA"/>
</dbReference>
<name>A0A9E5DBD7_9EURY</name>
<evidence type="ECO:0000256" key="3">
    <source>
        <dbReference type="ARBA" id="ARBA00022806"/>
    </source>
</evidence>
<proteinExistence type="predicted"/>
<gene>
    <name evidence="7" type="ORF">KDK67_07385</name>
</gene>
<evidence type="ECO:0000259" key="5">
    <source>
        <dbReference type="PROSITE" id="PS51192"/>
    </source>
</evidence>
<dbReference type="EMBL" id="JAGSOI010000025">
    <property type="protein sequence ID" value="MCM1986817.1"/>
    <property type="molecule type" value="Genomic_DNA"/>
</dbReference>
<dbReference type="GO" id="GO:0016787">
    <property type="term" value="F:hydrolase activity"/>
    <property type="evidence" value="ECO:0007669"/>
    <property type="project" value="UniProtKB-KW"/>
</dbReference>
<feature type="domain" description="Helicase C-terminal" evidence="6">
    <location>
        <begin position="517"/>
        <end position="658"/>
    </location>
</feature>
<dbReference type="Pfam" id="PF04851">
    <property type="entry name" value="ResIII"/>
    <property type="match status" value="1"/>
</dbReference>
<comment type="caution">
    <text evidence="7">The sequence shown here is derived from an EMBL/GenBank/DDBJ whole genome shotgun (WGS) entry which is preliminary data.</text>
</comment>
<evidence type="ECO:0000313" key="8">
    <source>
        <dbReference type="Proteomes" id="UP001056766"/>
    </source>
</evidence>
<dbReference type="Proteomes" id="UP001056766">
    <property type="component" value="Unassembled WGS sequence"/>
</dbReference>
<evidence type="ECO:0000256" key="1">
    <source>
        <dbReference type="ARBA" id="ARBA00022741"/>
    </source>
</evidence>
<keyword evidence="8" id="KW-1185">Reference proteome</keyword>
<keyword evidence="4" id="KW-0067">ATP-binding</keyword>
<accession>A0A9E5DBD7</accession>
<dbReference type="PROSITE" id="PS51192">
    <property type="entry name" value="HELICASE_ATP_BIND_1"/>
    <property type="match status" value="1"/>
</dbReference>
<evidence type="ECO:0000256" key="4">
    <source>
        <dbReference type="ARBA" id="ARBA00022840"/>
    </source>
</evidence>
<dbReference type="CDD" id="cd09179">
    <property type="entry name" value="PLDc_N_DEXD_a"/>
    <property type="match status" value="1"/>
</dbReference>
<dbReference type="RefSeq" id="WP_250868171.1">
    <property type="nucleotide sequence ID" value="NZ_JAGSOI010000025.1"/>
</dbReference>
<keyword evidence="3 7" id="KW-0347">Helicase</keyword>
<dbReference type="PANTHER" id="PTHR11274:SF0">
    <property type="entry name" value="GENERAL TRANSCRIPTION AND DNA REPAIR FACTOR IIH HELICASE SUBUNIT XPB"/>
    <property type="match status" value="1"/>
</dbReference>
<dbReference type="GO" id="GO:0005524">
    <property type="term" value="F:ATP binding"/>
    <property type="evidence" value="ECO:0007669"/>
    <property type="project" value="UniProtKB-KW"/>
</dbReference>
<dbReference type="GO" id="GO:0003677">
    <property type="term" value="F:DNA binding"/>
    <property type="evidence" value="ECO:0007669"/>
    <property type="project" value="InterPro"/>
</dbReference>
<dbReference type="GO" id="GO:0004386">
    <property type="term" value="F:helicase activity"/>
    <property type="evidence" value="ECO:0007669"/>
    <property type="project" value="UniProtKB-KW"/>
</dbReference>
<dbReference type="InterPro" id="IPR006935">
    <property type="entry name" value="Helicase/UvrB_N"/>
</dbReference>
<dbReference type="AlphaFoldDB" id="A0A9E5DBD7"/>
<dbReference type="InterPro" id="IPR001650">
    <property type="entry name" value="Helicase_C-like"/>
</dbReference>
<reference evidence="7" key="1">
    <citation type="journal article" date="2021" name="mSystems">
        <title>Bacteria and Archaea Synergistically Convert Glycine Betaine to Biogenic Methane in the Formosa Cold Seep of the South China Sea.</title>
        <authorList>
            <person name="Li L."/>
            <person name="Zhang W."/>
            <person name="Zhang S."/>
            <person name="Song L."/>
            <person name="Sun Q."/>
            <person name="Zhang H."/>
            <person name="Xiang H."/>
            <person name="Dong X."/>
        </authorList>
    </citation>
    <scope>NUCLEOTIDE SEQUENCE</scope>
    <source>
        <strain evidence="7">LLY</strain>
    </source>
</reference>